<protein>
    <submittedName>
        <fullName evidence="1">Uncharacterized protein</fullName>
    </submittedName>
</protein>
<name>A0ABR6C6Y2_9HYPH</name>
<gene>
    <name evidence="1" type="ORF">HNQ97_002395</name>
</gene>
<evidence type="ECO:0000313" key="1">
    <source>
        <dbReference type="EMBL" id="MBA9020398.1"/>
    </source>
</evidence>
<sequence>MLTLDQIETLLGVEPRKRVERKRRGGDSADKGAAYEREYALSRIIQLAVECLMSENDGTNIYLQAQALCFIDDFLVHFPDRTIFSQLKDKQKQGWDGLDEDCRHQRSCNDEADIVGCIEIVVSRADVVTKLRESCPEDLSDVALLHFETPFAGYDEAVSVMLEPYNTQNAKRDSRAHILAAWEDLGRNASLSEILWSASRLSSWTLRTLEPQFQLSEDVRNILDQIADFGYGLRARTLLYHFSNGRGHVPYECGTERWTNFENRLKLAPPSDFLEFYALLKDTQ</sequence>
<evidence type="ECO:0000313" key="2">
    <source>
        <dbReference type="Proteomes" id="UP000587524"/>
    </source>
</evidence>
<reference evidence="1 2" key="1">
    <citation type="submission" date="2020-08" db="EMBL/GenBank/DDBJ databases">
        <title>Genomic Encyclopedia of Type Strains, Phase IV (KMG-IV): sequencing the most valuable type-strain genomes for metagenomic binning, comparative biology and taxonomic classification.</title>
        <authorList>
            <person name="Goeker M."/>
        </authorList>
    </citation>
    <scope>NUCLEOTIDE SEQUENCE [LARGE SCALE GENOMIC DNA]</scope>
    <source>
        <strain evidence="1 2">DSM 17455</strain>
    </source>
</reference>
<dbReference type="EMBL" id="JACJHZ010000009">
    <property type="protein sequence ID" value="MBA9020398.1"/>
    <property type="molecule type" value="Genomic_DNA"/>
</dbReference>
<accession>A0ABR6C6Y2</accession>
<proteinExistence type="predicted"/>
<comment type="caution">
    <text evidence="1">The sequence shown here is derived from an EMBL/GenBank/DDBJ whole genome shotgun (WGS) entry which is preliminary data.</text>
</comment>
<dbReference type="Proteomes" id="UP000587524">
    <property type="component" value="Unassembled WGS sequence"/>
</dbReference>
<keyword evidence="2" id="KW-1185">Reference proteome</keyword>
<organism evidence="1 2">
    <name type="scientific">Aminobacter ciceronei</name>
    <dbReference type="NCBI Taxonomy" id="150723"/>
    <lineage>
        <taxon>Bacteria</taxon>
        <taxon>Pseudomonadati</taxon>
        <taxon>Pseudomonadota</taxon>
        <taxon>Alphaproteobacteria</taxon>
        <taxon>Hyphomicrobiales</taxon>
        <taxon>Phyllobacteriaceae</taxon>
        <taxon>Aminobacter</taxon>
    </lineage>
</organism>
<dbReference type="RefSeq" id="WP_182574114.1">
    <property type="nucleotide sequence ID" value="NZ_JACJHY010000009.1"/>
</dbReference>